<keyword evidence="3" id="KW-1185">Reference proteome</keyword>
<dbReference type="EnsemblProtists" id="PYU1_T004548">
    <property type="protein sequence ID" value="PYU1_T004548"/>
    <property type="gene ID" value="PYU1_G004537"/>
</dbReference>
<sequence length="133" mass="15447">MDPNTLEVVKTFWCEPPSTLWRIQYGNNSLCARASPDFHDKDKFKDAVELHLDWYNRKPTPFVSSFENQIHATSFAKCLLKNGHKDVRLYPIDTTHLGPVFRVRDLNPSENTREYVLGRILDPQQNPQAKCCL</sequence>
<organism evidence="2 3">
    <name type="scientific">Globisporangium ultimum (strain ATCC 200006 / CBS 805.95 / DAOM BR144)</name>
    <name type="common">Pythium ultimum</name>
    <dbReference type="NCBI Taxonomy" id="431595"/>
    <lineage>
        <taxon>Eukaryota</taxon>
        <taxon>Sar</taxon>
        <taxon>Stramenopiles</taxon>
        <taxon>Oomycota</taxon>
        <taxon>Peronosporomycetes</taxon>
        <taxon>Pythiales</taxon>
        <taxon>Pythiaceae</taxon>
        <taxon>Globisporangium</taxon>
    </lineage>
</organism>
<dbReference type="Pfam" id="PF24494">
    <property type="entry name" value="DUF7587"/>
    <property type="match status" value="1"/>
</dbReference>
<dbReference type="HOGENOM" id="CLU_1910857_0_0_1"/>
<dbReference type="InterPro" id="IPR056009">
    <property type="entry name" value="DUF7587"/>
</dbReference>
<dbReference type="InParanoid" id="K3WHV6"/>
<dbReference type="Proteomes" id="UP000019132">
    <property type="component" value="Unassembled WGS sequence"/>
</dbReference>
<dbReference type="VEuPathDB" id="FungiDB:PYU1_G004537"/>
<name>K3WHV6_GLOUD</name>
<evidence type="ECO:0000313" key="2">
    <source>
        <dbReference type="EnsemblProtists" id="PYU1_T004548"/>
    </source>
</evidence>
<reference evidence="3" key="1">
    <citation type="journal article" date="2010" name="Genome Biol.">
        <title>Genome sequence of the necrotrophic plant pathogen Pythium ultimum reveals original pathogenicity mechanisms and effector repertoire.</title>
        <authorList>
            <person name="Levesque C.A."/>
            <person name="Brouwer H."/>
            <person name="Cano L."/>
            <person name="Hamilton J.P."/>
            <person name="Holt C."/>
            <person name="Huitema E."/>
            <person name="Raffaele S."/>
            <person name="Robideau G.P."/>
            <person name="Thines M."/>
            <person name="Win J."/>
            <person name="Zerillo M.M."/>
            <person name="Beakes G.W."/>
            <person name="Boore J.L."/>
            <person name="Busam D."/>
            <person name="Dumas B."/>
            <person name="Ferriera S."/>
            <person name="Fuerstenberg S.I."/>
            <person name="Gachon C.M."/>
            <person name="Gaulin E."/>
            <person name="Govers F."/>
            <person name="Grenville-Briggs L."/>
            <person name="Horner N."/>
            <person name="Hostetler J."/>
            <person name="Jiang R.H."/>
            <person name="Johnson J."/>
            <person name="Krajaejun T."/>
            <person name="Lin H."/>
            <person name="Meijer H.J."/>
            <person name="Moore B."/>
            <person name="Morris P."/>
            <person name="Phuntmart V."/>
            <person name="Puiu D."/>
            <person name="Shetty J."/>
            <person name="Stajich J.E."/>
            <person name="Tripathy S."/>
            <person name="Wawra S."/>
            <person name="van West P."/>
            <person name="Whitty B.R."/>
            <person name="Coutinho P.M."/>
            <person name="Henrissat B."/>
            <person name="Martin F."/>
            <person name="Thomas P.D."/>
            <person name="Tyler B.M."/>
            <person name="De Vries R.P."/>
            <person name="Kamoun S."/>
            <person name="Yandell M."/>
            <person name="Tisserat N."/>
            <person name="Buell C.R."/>
        </authorList>
    </citation>
    <scope>NUCLEOTIDE SEQUENCE</scope>
    <source>
        <strain evidence="3">DAOM:BR144</strain>
    </source>
</reference>
<dbReference type="AlphaFoldDB" id="K3WHV6"/>
<dbReference type="STRING" id="431595.K3WHV6"/>
<evidence type="ECO:0000313" key="3">
    <source>
        <dbReference type="Proteomes" id="UP000019132"/>
    </source>
</evidence>
<dbReference type="PANTHER" id="PTHR40781">
    <property type="match status" value="1"/>
</dbReference>
<dbReference type="EMBL" id="GL376631">
    <property type="status" value="NOT_ANNOTATED_CDS"/>
    <property type="molecule type" value="Genomic_DNA"/>
</dbReference>
<dbReference type="PANTHER" id="PTHR40781:SF1">
    <property type="match status" value="1"/>
</dbReference>
<reference evidence="3" key="2">
    <citation type="submission" date="2010-04" db="EMBL/GenBank/DDBJ databases">
        <authorList>
            <person name="Buell R."/>
            <person name="Hamilton J."/>
            <person name="Hostetler J."/>
        </authorList>
    </citation>
    <scope>NUCLEOTIDE SEQUENCE [LARGE SCALE GENOMIC DNA]</scope>
    <source>
        <strain evidence="3">DAOM:BR144</strain>
    </source>
</reference>
<proteinExistence type="predicted"/>
<protein>
    <recommendedName>
        <fullName evidence="1">DUF7587 domain-containing protein</fullName>
    </recommendedName>
</protein>
<evidence type="ECO:0000259" key="1">
    <source>
        <dbReference type="Pfam" id="PF24494"/>
    </source>
</evidence>
<reference evidence="2" key="3">
    <citation type="submission" date="2015-02" db="UniProtKB">
        <authorList>
            <consortium name="EnsemblProtists"/>
        </authorList>
    </citation>
    <scope>IDENTIFICATION</scope>
    <source>
        <strain evidence="2">DAOM BR144</strain>
    </source>
</reference>
<feature type="domain" description="DUF7587" evidence="1">
    <location>
        <begin position="33"/>
        <end position="111"/>
    </location>
</feature>
<accession>K3WHV6</accession>